<gene>
    <name evidence="1" type="ORF">CARUB_v10006038mg</name>
</gene>
<protein>
    <submittedName>
        <fullName evidence="1">Uncharacterized protein</fullName>
    </submittedName>
</protein>
<evidence type="ECO:0000313" key="1">
    <source>
        <dbReference type="EMBL" id="EOA17669.1"/>
    </source>
</evidence>
<accession>R0GLA7</accession>
<dbReference type="AlphaFoldDB" id="R0GLA7"/>
<dbReference type="Proteomes" id="UP000029121">
    <property type="component" value="Unassembled WGS sequence"/>
</dbReference>
<reference evidence="2" key="1">
    <citation type="journal article" date="2013" name="Nat. Genet.">
        <title>The Capsella rubella genome and the genomic consequences of rapid mating system evolution.</title>
        <authorList>
            <person name="Slotte T."/>
            <person name="Hazzouri K.M."/>
            <person name="Agren J.A."/>
            <person name="Koenig D."/>
            <person name="Maumus F."/>
            <person name="Guo Y.L."/>
            <person name="Steige K."/>
            <person name="Platts A.E."/>
            <person name="Escobar J.S."/>
            <person name="Newman L.K."/>
            <person name="Wang W."/>
            <person name="Mandakova T."/>
            <person name="Vello E."/>
            <person name="Smith L.M."/>
            <person name="Henz S.R."/>
            <person name="Steffen J."/>
            <person name="Takuno S."/>
            <person name="Brandvain Y."/>
            <person name="Coop G."/>
            <person name="Andolfatto P."/>
            <person name="Hu T.T."/>
            <person name="Blanchette M."/>
            <person name="Clark R.M."/>
            <person name="Quesneville H."/>
            <person name="Nordborg M."/>
            <person name="Gaut B.S."/>
            <person name="Lysak M.A."/>
            <person name="Jenkins J."/>
            <person name="Grimwood J."/>
            <person name="Chapman J."/>
            <person name="Prochnik S."/>
            <person name="Shu S."/>
            <person name="Rokhsar D."/>
            <person name="Schmutz J."/>
            <person name="Weigel D."/>
            <person name="Wright S.I."/>
        </authorList>
    </citation>
    <scope>NUCLEOTIDE SEQUENCE [LARGE SCALE GENOMIC DNA]</scope>
    <source>
        <strain evidence="2">cv. Monte Gargano</strain>
    </source>
</reference>
<evidence type="ECO:0000313" key="2">
    <source>
        <dbReference type="Proteomes" id="UP000029121"/>
    </source>
</evidence>
<sequence>MTDLQLPNRIIAYGEEALGERVNVYHKMKTLSLVFDAMDDEEREWIRSTSFGVCQSLTGPFTILRPMCVPQVQSASGSGMMAVFLIHAHATGGLEECVEVNVDHLESEIKRFVSAIILAGVA</sequence>
<dbReference type="EMBL" id="KB870811">
    <property type="protein sequence ID" value="EOA17669.1"/>
    <property type="molecule type" value="Genomic_DNA"/>
</dbReference>
<proteinExistence type="predicted"/>
<organism evidence="1 2">
    <name type="scientific">Capsella rubella</name>
    <dbReference type="NCBI Taxonomy" id="81985"/>
    <lineage>
        <taxon>Eukaryota</taxon>
        <taxon>Viridiplantae</taxon>
        <taxon>Streptophyta</taxon>
        <taxon>Embryophyta</taxon>
        <taxon>Tracheophyta</taxon>
        <taxon>Spermatophyta</taxon>
        <taxon>Magnoliopsida</taxon>
        <taxon>eudicotyledons</taxon>
        <taxon>Gunneridae</taxon>
        <taxon>Pentapetalae</taxon>
        <taxon>rosids</taxon>
        <taxon>malvids</taxon>
        <taxon>Brassicales</taxon>
        <taxon>Brassicaceae</taxon>
        <taxon>Camelineae</taxon>
        <taxon>Capsella</taxon>
    </lineage>
</organism>
<name>R0GLA7_9BRAS</name>
<keyword evidence="2" id="KW-1185">Reference proteome</keyword>